<comment type="catalytic activity">
    <reaction evidence="1">
        <text>D-fructose 6-phosphate + L-glutamine = D-glucosamine 6-phosphate + L-glutamate</text>
        <dbReference type="Rhea" id="RHEA:13237"/>
        <dbReference type="ChEBI" id="CHEBI:29985"/>
        <dbReference type="ChEBI" id="CHEBI:58359"/>
        <dbReference type="ChEBI" id="CHEBI:58725"/>
        <dbReference type="ChEBI" id="CHEBI:61527"/>
        <dbReference type="EC" id="2.6.1.16"/>
    </reaction>
</comment>
<feature type="domain" description="SIS" evidence="11">
    <location>
        <begin position="280"/>
        <end position="419"/>
    </location>
</feature>
<dbReference type="SUPFAM" id="SSF53697">
    <property type="entry name" value="SIS domain"/>
    <property type="match status" value="1"/>
</dbReference>
<dbReference type="CDD" id="cd05009">
    <property type="entry name" value="SIS_GlmS_GlmD_2"/>
    <property type="match status" value="1"/>
</dbReference>
<dbReference type="CDD" id="cd05008">
    <property type="entry name" value="SIS_GlmS_GlmD_1"/>
    <property type="match status" value="1"/>
</dbReference>
<dbReference type="GO" id="GO:0005829">
    <property type="term" value="C:cytosol"/>
    <property type="evidence" value="ECO:0007669"/>
    <property type="project" value="TreeGrafter"/>
</dbReference>
<dbReference type="NCBIfam" id="TIGR01135">
    <property type="entry name" value="glmS"/>
    <property type="match status" value="1"/>
</dbReference>
<evidence type="ECO:0000256" key="6">
    <source>
        <dbReference type="ARBA" id="ARBA00022576"/>
    </source>
</evidence>
<dbReference type="InterPro" id="IPR035466">
    <property type="entry name" value="GlmS/AgaS_SIS"/>
</dbReference>
<feature type="domain" description="Glutamine amidotransferase type-2" evidence="10">
    <location>
        <begin position="2"/>
        <end position="217"/>
    </location>
</feature>
<dbReference type="InterPro" id="IPR001347">
    <property type="entry name" value="SIS_dom"/>
</dbReference>
<evidence type="ECO:0000259" key="11">
    <source>
        <dbReference type="PROSITE" id="PS51464"/>
    </source>
</evidence>
<dbReference type="Gene3D" id="3.40.50.10490">
    <property type="entry name" value="Glucose-6-phosphate isomerase like protein, domain 1"/>
    <property type="match status" value="2"/>
</dbReference>
<dbReference type="EC" id="2.6.1.16" evidence="3"/>
<dbReference type="FunFam" id="3.60.20.10:FF:000006">
    <property type="entry name" value="Glutamine--fructose-6-phosphate aminotransferase [isomerizing]"/>
    <property type="match status" value="1"/>
</dbReference>
<protein>
    <recommendedName>
        <fullName evidence="4">Glutamine--fructose-6-phosphate aminotransferase [isomerizing]</fullName>
        <ecNumber evidence="3">2.6.1.16</ecNumber>
    </recommendedName>
</protein>
<dbReference type="InterPro" id="IPR035490">
    <property type="entry name" value="GlmS/FrlB_SIS"/>
</dbReference>
<dbReference type="GO" id="GO:0004360">
    <property type="term" value="F:glutamine-fructose-6-phosphate transaminase (isomerizing) activity"/>
    <property type="evidence" value="ECO:0007669"/>
    <property type="project" value="UniProtKB-EC"/>
</dbReference>
<dbReference type="InterPro" id="IPR017932">
    <property type="entry name" value="GATase_2_dom"/>
</dbReference>
<evidence type="ECO:0000256" key="7">
    <source>
        <dbReference type="ARBA" id="ARBA00022679"/>
    </source>
</evidence>
<dbReference type="InterPro" id="IPR005855">
    <property type="entry name" value="GFAT"/>
</dbReference>
<evidence type="ECO:0000256" key="1">
    <source>
        <dbReference type="ARBA" id="ARBA00001031"/>
    </source>
</evidence>
<dbReference type="GO" id="GO:0006047">
    <property type="term" value="P:UDP-N-acetylglucosamine metabolic process"/>
    <property type="evidence" value="ECO:0007669"/>
    <property type="project" value="TreeGrafter"/>
</dbReference>
<evidence type="ECO:0000256" key="2">
    <source>
        <dbReference type="ARBA" id="ARBA00004496"/>
    </source>
</evidence>
<feature type="domain" description="SIS" evidence="11">
    <location>
        <begin position="441"/>
        <end position="582"/>
    </location>
</feature>
<dbReference type="FunFam" id="3.40.50.10490:FF:000001">
    <property type="entry name" value="Glutamine--fructose-6-phosphate aminotransferase [isomerizing]"/>
    <property type="match status" value="1"/>
</dbReference>
<dbReference type="GO" id="GO:0097367">
    <property type="term" value="F:carbohydrate derivative binding"/>
    <property type="evidence" value="ECO:0007669"/>
    <property type="project" value="InterPro"/>
</dbReference>
<sequence>MCGIIGYVGKKEKTLSVLLDGLTNLEYRGYDSAGIAYFDSGQIEVVKQTGKILALENKIKKQIDTYCGIGHTRWATHGKPTVLNAHPHRHGKFVLVHNGIIENADELKMRLLEEGYAFYSDTDTEVAVALLDSIYRRRCDVLVSIHELMELLEGSYAFEILCEDYPNDIYVAKNASPLIIGIGSQEMYVASDVPAILQETSKYMILEDMEYGKIEKNGVHVYNMKQEEIPKAILEFEGSMDSAKKNGYAHFMLKEMMEEPEILKTLFHSYRKDPERWKSNLPDLKKYREIDIVACGSAYHAGMIGKYYLETYVGIPVTVSLASEYRYQTLFSRRDKLVIFVSQSGETADTLACLKLVKDHGMDTLAIVNVVGSSIARAADYVLYTKAGYELAVATTKAYIAQVAAFLFIALAFGKVKLEQFDIENLYDIQKKLLENHYSEIINYLANASRIFFIGRQVDYAIAMEASLKLKEISYLMSDAYAAGELKHGTISLIEEGTPVVAIVTDPKVAEKTISNIKEVKARGAYVVLVISSDLDDSFDWCDQKIVIPEVSSILMPLVTILPLQMLAYDIALNKGCDIDQPRNLAKSVTVE</sequence>
<dbReference type="PANTHER" id="PTHR10937:SF0">
    <property type="entry name" value="GLUTAMINE--FRUCTOSE-6-PHOSPHATE TRANSAMINASE (ISOMERIZING)"/>
    <property type="match status" value="1"/>
</dbReference>
<dbReference type="GO" id="GO:0006002">
    <property type="term" value="P:fructose 6-phosphate metabolic process"/>
    <property type="evidence" value="ECO:0007669"/>
    <property type="project" value="TreeGrafter"/>
</dbReference>
<evidence type="ECO:0000259" key="10">
    <source>
        <dbReference type="PROSITE" id="PS51278"/>
    </source>
</evidence>
<dbReference type="Gene3D" id="3.60.20.10">
    <property type="entry name" value="Glutamine Phosphoribosylpyrophosphate, subunit 1, domain 1"/>
    <property type="match status" value="1"/>
</dbReference>
<dbReference type="EMBL" id="DVML01000025">
    <property type="protein sequence ID" value="HIU22877.1"/>
    <property type="molecule type" value="Genomic_DNA"/>
</dbReference>
<evidence type="ECO:0000313" key="13">
    <source>
        <dbReference type="Proteomes" id="UP000824087"/>
    </source>
</evidence>
<evidence type="ECO:0000256" key="8">
    <source>
        <dbReference type="ARBA" id="ARBA00022737"/>
    </source>
</evidence>
<dbReference type="GO" id="GO:0006487">
    <property type="term" value="P:protein N-linked glycosylation"/>
    <property type="evidence" value="ECO:0007669"/>
    <property type="project" value="TreeGrafter"/>
</dbReference>
<reference evidence="12" key="2">
    <citation type="journal article" date="2021" name="PeerJ">
        <title>Extensive microbial diversity within the chicken gut microbiome revealed by metagenomics and culture.</title>
        <authorList>
            <person name="Gilroy R."/>
            <person name="Ravi A."/>
            <person name="Getino M."/>
            <person name="Pursley I."/>
            <person name="Horton D.L."/>
            <person name="Alikhan N.F."/>
            <person name="Baker D."/>
            <person name="Gharbi K."/>
            <person name="Hall N."/>
            <person name="Watson M."/>
            <person name="Adriaenssens E.M."/>
            <person name="Foster-Nyarko E."/>
            <person name="Jarju S."/>
            <person name="Secka A."/>
            <person name="Antonio M."/>
            <person name="Oren A."/>
            <person name="Chaudhuri R.R."/>
            <person name="La Ragione R."/>
            <person name="Hildebrand F."/>
            <person name="Pallen M.J."/>
        </authorList>
    </citation>
    <scope>NUCLEOTIDE SEQUENCE</scope>
    <source>
        <strain evidence="12">CHK197-8231</strain>
    </source>
</reference>
<gene>
    <name evidence="12" type="primary">glmS</name>
    <name evidence="12" type="ORF">IAD49_04780</name>
</gene>
<keyword evidence="8" id="KW-0677">Repeat</keyword>
<name>A0A9D1HV54_9BACT</name>
<dbReference type="AlphaFoldDB" id="A0A9D1HV54"/>
<dbReference type="InterPro" id="IPR029055">
    <property type="entry name" value="Ntn_hydrolases_N"/>
</dbReference>
<keyword evidence="5" id="KW-0963">Cytoplasm</keyword>
<accession>A0A9D1HV54</accession>
<dbReference type="PROSITE" id="PS51278">
    <property type="entry name" value="GATASE_TYPE_2"/>
    <property type="match status" value="1"/>
</dbReference>
<evidence type="ECO:0000256" key="5">
    <source>
        <dbReference type="ARBA" id="ARBA00022490"/>
    </source>
</evidence>
<keyword evidence="9" id="KW-0315">Glutamine amidotransferase</keyword>
<dbReference type="Pfam" id="PF13522">
    <property type="entry name" value="GATase_6"/>
    <property type="match status" value="1"/>
</dbReference>
<organism evidence="12 13">
    <name type="scientific">Candidatus Fimihabitans intestinipullorum</name>
    <dbReference type="NCBI Taxonomy" id="2840820"/>
    <lineage>
        <taxon>Bacteria</taxon>
        <taxon>Bacillati</taxon>
        <taxon>Mycoplasmatota</taxon>
        <taxon>Mycoplasmatota incertae sedis</taxon>
        <taxon>Candidatus Fimihabitans</taxon>
    </lineage>
</organism>
<dbReference type="Proteomes" id="UP000824087">
    <property type="component" value="Unassembled WGS sequence"/>
</dbReference>
<dbReference type="InterPro" id="IPR047084">
    <property type="entry name" value="GFAT_N"/>
</dbReference>
<evidence type="ECO:0000256" key="9">
    <source>
        <dbReference type="ARBA" id="ARBA00022962"/>
    </source>
</evidence>
<dbReference type="PANTHER" id="PTHR10937">
    <property type="entry name" value="GLUCOSAMINE--FRUCTOSE-6-PHOSPHATE AMINOTRANSFERASE, ISOMERIZING"/>
    <property type="match status" value="1"/>
</dbReference>
<dbReference type="CDD" id="cd00714">
    <property type="entry name" value="GFAT"/>
    <property type="match status" value="1"/>
</dbReference>
<dbReference type="FunFam" id="3.40.50.10490:FF:000022">
    <property type="entry name" value="Glutamine--fructose-6-phosphate aminotransferase [isomerizing]"/>
    <property type="match status" value="1"/>
</dbReference>
<comment type="caution">
    <text evidence="12">The sequence shown here is derived from an EMBL/GenBank/DDBJ whole genome shotgun (WGS) entry which is preliminary data.</text>
</comment>
<evidence type="ECO:0000256" key="3">
    <source>
        <dbReference type="ARBA" id="ARBA00012916"/>
    </source>
</evidence>
<dbReference type="NCBIfam" id="NF001484">
    <property type="entry name" value="PRK00331.1"/>
    <property type="match status" value="1"/>
</dbReference>
<keyword evidence="7 12" id="KW-0808">Transferase</keyword>
<evidence type="ECO:0000313" key="12">
    <source>
        <dbReference type="EMBL" id="HIU22877.1"/>
    </source>
</evidence>
<dbReference type="InterPro" id="IPR046348">
    <property type="entry name" value="SIS_dom_sf"/>
</dbReference>
<reference evidence="12" key="1">
    <citation type="submission" date="2020-10" db="EMBL/GenBank/DDBJ databases">
        <authorList>
            <person name="Gilroy R."/>
        </authorList>
    </citation>
    <scope>NUCLEOTIDE SEQUENCE</scope>
    <source>
        <strain evidence="12">CHK197-8231</strain>
    </source>
</reference>
<keyword evidence="6 12" id="KW-0032">Aminotransferase</keyword>
<dbReference type="Pfam" id="PF01380">
    <property type="entry name" value="SIS"/>
    <property type="match status" value="2"/>
</dbReference>
<proteinExistence type="predicted"/>
<dbReference type="PROSITE" id="PS51464">
    <property type="entry name" value="SIS"/>
    <property type="match status" value="2"/>
</dbReference>
<evidence type="ECO:0000256" key="4">
    <source>
        <dbReference type="ARBA" id="ARBA00016090"/>
    </source>
</evidence>
<comment type="subcellular location">
    <subcellularLocation>
        <location evidence="2">Cytoplasm</location>
    </subcellularLocation>
</comment>
<dbReference type="SUPFAM" id="SSF56235">
    <property type="entry name" value="N-terminal nucleophile aminohydrolases (Ntn hydrolases)"/>
    <property type="match status" value="1"/>
</dbReference>